<keyword evidence="11" id="KW-1185">Reference proteome</keyword>
<evidence type="ECO:0000256" key="7">
    <source>
        <dbReference type="ARBA" id="ARBA00022842"/>
    </source>
</evidence>
<evidence type="ECO:0000313" key="10">
    <source>
        <dbReference type="EMBL" id="MBD2842382.1"/>
    </source>
</evidence>
<dbReference type="PANTHER" id="PTHR20941">
    <property type="entry name" value="FOLATE SYNTHESIS PROTEINS"/>
    <property type="match status" value="1"/>
</dbReference>
<dbReference type="GO" id="GO:0004156">
    <property type="term" value="F:dihydropteroate synthase activity"/>
    <property type="evidence" value="ECO:0007669"/>
    <property type="project" value="UniProtKB-EC"/>
</dbReference>
<evidence type="ECO:0000256" key="2">
    <source>
        <dbReference type="ARBA" id="ARBA00001946"/>
    </source>
</evidence>
<dbReference type="Pfam" id="PF00809">
    <property type="entry name" value="Pterin_bind"/>
    <property type="match status" value="1"/>
</dbReference>
<evidence type="ECO:0000259" key="9">
    <source>
        <dbReference type="PROSITE" id="PS50972"/>
    </source>
</evidence>
<protein>
    <recommendedName>
        <fullName evidence="4">dihydropteroate synthase</fullName>
        <ecNumber evidence="4">2.5.1.15</ecNumber>
    </recommendedName>
</protein>
<comment type="cofactor">
    <cofactor evidence="2">
        <name>Mg(2+)</name>
        <dbReference type="ChEBI" id="CHEBI:18420"/>
    </cofactor>
</comment>
<dbReference type="Proteomes" id="UP000635384">
    <property type="component" value="Unassembled WGS sequence"/>
</dbReference>
<feature type="domain" description="Pterin-binding" evidence="9">
    <location>
        <begin position="102"/>
        <end position="356"/>
    </location>
</feature>
<evidence type="ECO:0000256" key="8">
    <source>
        <dbReference type="ARBA" id="ARBA00022909"/>
    </source>
</evidence>
<evidence type="ECO:0000256" key="4">
    <source>
        <dbReference type="ARBA" id="ARBA00012458"/>
    </source>
</evidence>
<evidence type="ECO:0000256" key="6">
    <source>
        <dbReference type="ARBA" id="ARBA00022723"/>
    </source>
</evidence>
<dbReference type="InterPro" id="IPR011005">
    <property type="entry name" value="Dihydropteroate_synth-like_sf"/>
</dbReference>
<dbReference type="NCBIfam" id="TIGR01496">
    <property type="entry name" value="DHPS"/>
    <property type="match status" value="1"/>
</dbReference>
<evidence type="ECO:0000313" key="11">
    <source>
        <dbReference type="Proteomes" id="UP000635384"/>
    </source>
</evidence>
<dbReference type="InterPro" id="IPR006390">
    <property type="entry name" value="DHP_synth_dom"/>
</dbReference>
<gene>
    <name evidence="10" type="primary">folP</name>
    <name evidence="10" type="ORF">IB285_08950</name>
</gene>
<dbReference type="EMBL" id="JACXLC010000001">
    <property type="protein sequence ID" value="MBD2842382.1"/>
    <property type="molecule type" value="Genomic_DNA"/>
</dbReference>
<evidence type="ECO:0000256" key="5">
    <source>
        <dbReference type="ARBA" id="ARBA00022679"/>
    </source>
</evidence>
<keyword evidence="8" id="KW-0289">Folate biosynthesis</keyword>
<reference evidence="10 11" key="1">
    <citation type="submission" date="2020-09" db="EMBL/GenBank/DDBJ databases">
        <authorList>
            <person name="Yoon J.-W."/>
        </authorList>
    </citation>
    <scope>NUCLEOTIDE SEQUENCE [LARGE SCALE GENOMIC DNA]</scope>
    <source>
        <strain evidence="10 11">KMU-140</strain>
    </source>
</reference>
<name>A0ABR8KVX9_9SPHN</name>
<dbReference type="InterPro" id="IPR000489">
    <property type="entry name" value="Pterin-binding_dom"/>
</dbReference>
<comment type="pathway">
    <text evidence="3">Cofactor biosynthesis; tetrahydrofolate biosynthesis; 7,8-dihydrofolate from 2-amino-4-hydroxy-6-hydroxymethyl-7,8-dihydropteridine diphosphate and 4-aminobenzoate: step 1/2.</text>
</comment>
<dbReference type="CDD" id="cd00739">
    <property type="entry name" value="DHPS"/>
    <property type="match status" value="1"/>
</dbReference>
<keyword evidence="6" id="KW-0479">Metal-binding</keyword>
<sequence>MSDTGDARVYLHPIGFASGPQAEDGAAIRLAGSMVYASRFALVVREGGAPVQRVLFGAREFESALDGLDTALAQEARRQWANLQKVHAPWQAGERTIRFDQPQVMGVLNVTPDSFFDGGEFLERPDAGQAHAAAMLEAGAAVIDIGGESTRPGAAATWEGDEKDRVLPAIEYCAAMGAAISVDTRRAGVLEAALKAGAHIANDVSALRYDPRSAELAANSGCPVILMHAPGSGDDLHEGGEYRDVVSEVFDFLKAARDRAVVGGVAEDRIMLDPGIGFGKSLADNLALLNALPLFHALGSPLLLGVSRKRMIGALSHEEEAHDRLGGSLALAMRGMDAGVHMLRVHDVKETVQARNVWRGLRDAALTDFAQLPMD</sequence>
<dbReference type="EC" id="2.5.1.15" evidence="4"/>
<evidence type="ECO:0000256" key="1">
    <source>
        <dbReference type="ARBA" id="ARBA00000012"/>
    </source>
</evidence>
<dbReference type="SUPFAM" id="SSF51717">
    <property type="entry name" value="Dihydropteroate synthetase-like"/>
    <property type="match status" value="1"/>
</dbReference>
<keyword evidence="5 10" id="KW-0808">Transferase</keyword>
<dbReference type="RefSeq" id="WP_190787845.1">
    <property type="nucleotide sequence ID" value="NZ_JACXLC010000001.1"/>
</dbReference>
<dbReference type="PROSITE" id="PS50972">
    <property type="entry name" value="PTERIN_BINDING"/>
    <property type="match status" value="1"/>
</dbReference>
<dbReference type="InterPro" id="IPR045031">
    <property type="entry name" value="DHP_synth-like"/>
</dbReference>
<keyword evidence="7" id="KW-0460">Magnesium</keyword>
<evidence type="ECO:0000256" key="3">
    <source>
        <dbReference type="ARBA" id="ARBA00004763"/>
    </source>
</evidence>
<organism evidence="10 11">
    <name type="scientific">Erythrobacter rubeus</name>
    <dbReference type="NCBI Taxonomy" id="2760803"/>
    <lineage>
        <taxon>Bacteria</taxon>
        <taxon>Pseudomonadati</taxon>
        <taxon>Pseudomonadota</taxon>
        <taxon>Alphaproteobacteria</taxon>
        <taxon>Sphingomonadales</taxon>
        <taxon>Erythrobacteraceae</taxon>
        <taxon>Erythrobacter/Porphyrobacter group</taxon>
        <taxon>Erythrobacter</taxon>
    </lineage>
</organism>
<comment type="catalytic activity">
    <reaction evidence="1">
        <text>(7,8-dihydropterin-6-yl)methyl diphosphate + 4-aminobenzoate = 7,8-dihydropteroate + diphosphate</text>
        <dbReference type="Rhea" id="RHEA:19949"/>
        <dbReference type="ChEBI" id="CHEBI:17836"/>
        <dbReference type="ChEBI" id="CHEBI:17839"/>
        <dbReference type="ChEBI" id="CHEBI:33019"/>
        <dbReference type="ChEBI" id="CHEBI:72950"/>
        <dbReference type="EC" id="2.5.1.15"/>
    </reaction>
</comment>
<comment type="caution">
    <text evidence="10">The sequence shown here is derived from an EMBL/GenBank/DDBJ whole genome shotgun (WGS) entry which is preliminary data.</text>
</comment>
<dbReference type="Gene3D" id="3.20.20.20">
    <property type="entry name" value="Dihydropteroate synthase-like"/>
    <property type="match status" value="1"/>
</dbReference>
<dbReference type="PROSITE" id="PS00793">
    <property type="entry name" value="DHPS_2"/>
    <property type="match status" value="1"/>
</dbReference>
<accession>A0ABR8KVX9</accession>
<dbReference type="PANTHER" id="PTHR20941:SF1">
    <property type="entry name" value="FOLIC ACID SYNTHESIS PROTEIN FOL1"/>
    <property type="match status" value="1"/>
</dbReference>
<dbReference type="PROSITE" id="PS00792">
    <property type="entry name" value="DHPS_1"/>
    <property type="match status" value="1"/>
</dbReference>
<proteinExistence type="predicted"/>